<evidence type="ECO:0000259" key="7">
    <source>
        <dbReference type="PROSITE" id="PS50850"/>
    </source>
</evidence>
<evidence type="ECO:0000256" key="1">
    <source>
        <dbReference type="ARBA" id="ARBA00004141"/>
    </source>
</evidence>
<feature type="transmembrane region" description="Helical" evidence="5">
    <location>
        <begin position="331"/>
        <end position="352"/>
    </location>
</feature>
<keyword evidence="2 5" id="KW-0812">Transmembrane</keyword>
<feature type="chain" id="PRO_5013662765" description="Major facilitator superfamily (MFS) profile domain-containing protein" evidence="6">
    <location>
        <begin position="21"/>
        <end position="444"/>
    </location>
</feature>
<dbReference type="InterPro" id="IPR020846">
    <property type="entry name" value="MFS_dom"/>
</dbReference>
<feature type="transmembrane region" description="Helical" evidence="5">
    <location>
        <begin position="217"/>
        <end position="240"/>
    </location>
</feature>
<evidence type="ECO:0000256" key="2">
    <source>
        <dbReference type="ARBA" id="ARBA00022692"/>
    </source>
</evidence>
<feature type="transmembrane region" description="Helical" evidence="5">
    <location>
        <begin position="160"/>
        <end position="182"/>
    </location>
</feature>
<keyword evidence="3 5" id="KW-1133">Transmembrane helix</keyword>
<dbReference type="GO" id="GO:0022857">
    <property type="term" value="F:transmembrane transporter activity"/>
    <property type="evidence" value="ECO:0007669"/>
    <property type="project" value="InterPro"/>
</dbReference>
<proteinExistence type="predicted"/>
<feature type="transmembrane region" description="Helical" evidence="5">
    <location>
        <begin position="373"/>
        <end position="393"/>
    </location>
</feature>
<dbReference type="SUPFAM" id="SSF103473">
    <property type="entry name" value="MFS general substrate transporter"/>
    <property type="match status" value="1"/>
</dbReference>
<keyword evidence="4 5" id="KW-0472">Membrane</keyword>
<dbReference type="Gene3D" id="1.20.1250.20">
    <property type="entry name" value="MFS general substrate transporter like domains"/>
    <property type="match status" value="1"/>
</dbReference>
<comment type="subcellular location">
    <subcellularLocation>
        <location evidence="1">Membrane</location>
        <topology evidence="1">Multi-pass membrane protein</topology>
    </subcellularLocation>
</comment>
<gene>
    <name evidence="8" type="ORF">RCC_00318</name>
</gene>
<dbReference type="EMBL" id="FJUY01000001">
    <property type="protein sequence ID" value="CZT14341.1"/>
    <property type="molecule type" value="Genomic_DNA"/>
</dbReference>
<evidence type="ECO:0000256" key="6">
    <source>
        <dbReference type="SAM" id="SignalP"/>
    </source>
</evidence>
<evidence type="ECO:0000313" key="9">
    <source>
        <dbReference type="Proteomes" id="UP000225277"/>
    </source>
</evidence>
<dbReference type="RefSeq" id="XP_023621238.1">
    <property type="nucleotide sequence ID" value="XM_023765470.1"/>
</dbReference>
<accession>A0A2D3ULV4</accession>
<dbReference type="PANTHER" id="PTHR23502">
    <property type="entry name" value="MAJOR FACILITATOR SUPERFAMILY"/>
    <property type="match status" value="1"/>
</dbReference>
<keyword evidence="6" id="KW-0732">Signal</keyword>
<feature type="transmembrane region" description="Helical" evidence="5">
    <location>
        <begin position="399"/>
        <end position="419"/>
    </location>
</feature>
<dbReference type="Pfam" id="PF07690">
    <property type="entry name" value="MFS_1"/>
    <property type="match status" value="1"/>
</dbReference>
<dbReference type="GeneID" id="35595715"/>
<reference evidence="8 9" key="1">
    <citation type="submission" date="2016-03" db="EMBL/GenBank/DDBJ databases">
        <authorList>
            <person name="Ploux O."/>
        </authorList>
    </citation>
    <scope>NUCLEOTIDE SEQUENCE [LARGE SCALE GENOMIC DNA]</scope>
    <source>
        <strain evidence="8 9">URUG2</strain>
    </source>
</reference>
<evidence type="ECO:0000256" key="5">
    <source>
        <dbReference type="SAM" id="Phobius"/>
    </source>
</evidence>
<dbReference type="AlphaFoldDB" id="A0A2D3ULV4"/>
<dbReference type="InterPro" id="IPR036259">
    <property type="entry name" value="MFS_trans_sf"/>
</dbReference>
<feature type="transmembrane region" description="Helical" evidence="5">
    <location>
        <begin position="130"/>
        <end position="154"/>
    </location>
</feature>
<feature type="transmembrane region" description="Helical" evidence="5">
    <location>
        <begin position="260"/>
        <end position="284"/>
    </location>
</feature>
<dbReference type="STRING" id="112498.A0A2D3ULV4"/>
<dbReference type="GO" id="GO:0005886">
    <property type="term" value="C:plasma membrane"/>
    <property type="evidence" value="ECO:0007669"/>
    <property type="project" value="TreeGrafter"/>
</dbReference>
<feature type="transmembrane region" description="Helical" evidence="5">
    <location>
        <begin position="44"/>
        <end position="61"/>
    </location>
</feature>
<dbReference type="PROSITE" id="PS50850">
    <property type="entry name" value="MFS"/>
    <property type="match status" value="1"/>
</dbReference>
<evidence type="ECO:0000256" key="3">
    <source>
        <dbReference type="ARBA" id="ARBA00022989"/>
    </source>
</evidence>
<feature type="transmembrane region" description="Helical" evidence="5">
    <location>
        <begin position="304"/>
        <end position="325"/>
    </location>
</feature>
<sequence length="444" mass="48089">MYAVFVVLIVYLAAFVSTFGASIAVGGGDGITATFEVPESQKSFLVSTYLMGCGLGPLLFSPLSERCGRKWSIAAGVLFMATFTTACTKAPNWGALLAFRFLAGLGSSATLCTSNGIFADIAPSPAIRGIMNCWTMVLTALGPLMAAITSISVISRWPDRWDICFLINAGIAWLAFLAVLSLPETSAKVVSAASSIESQSMKKEETWSRIVLPLRMIFMEPIVTTSTLFLSLLYSIFFLFFQLLPRIGSDVYGFGTDRQVIVFVPIAIGAILAGLIITILEPALQALSEANRYKSDRQQELRRLPPACIGSFLVIISLFVVGYVVASRAHYMYMLVGEAVFSLGMVLIFMGLTNYVADSYKTAIASAIAPTWIVRNFLAAGLSFAAAPLYSHLGAQWELYLLGFLSLPFAGLICGTLYAGPWLREHSEICQSIIKVPVEQELKV</sequence>
<organism evidence="8 9">
    <name type="scientific">Ramularia collo-cygni</name>
    <dbReference type="NCBI Taxonomy" id="112498"/>
    <lineage>
        <taxon>Eukaryota</taxon>
        <taxon>Fungi</taxon>
        <taxon>Dikarya</taxon>
        <taxon>Ascomycota</taxon>
        <taxon>Pezizomycotina</taxon>
        <taxon>Dothideomycetes</taxon>
        <taxon>Dothideomycetidae</taxon>
        <taxon>Mycosphaerellales</taxon>
        <taxon>Mycosphaerellaceae</taxon>
        <taxon>Ramularia</taxon>
    </lineage>
</organism>
<feature type="domain" description="Major facilitator superfamily (MFS) profile" evidence="7">
    <location>
        <begin position="6"/>
        <end position="444"/>
    </location>
</feature>
<keyword evidence="9" id="KW-1185">Reference proteome</keyword>
<dbReference type="InterPro" id="IPR011701">
    <property type="entry name" value="MFS"/>
</dbReference>
<protein>
    <recommendedName>
        <fullName evidence="7">Major facilitator superfamily (MFS) profile domain-containing protein</fullName>
    </recommendedName>
</protein>
<dbReference type="Proteomes" id="UP000225277">
    <property type="component" value="Unassembled WGS sequence"/>
</dbReference>
<feature type="transmembrane region" description="Helical" evidence="5">
    <location>
        <begin position="97"/>
        <end position="118"/>
    </location>
</feature>
<feature type="signal peptide" evidence="6">
    <location>
        <begin position="1"/>
        <end position="20"/>
    </location>
</feature>
<evidence type="ECO:0000256" key="4">
    <source>
        <dbReference type="ARBA" id="ARBA00023136"/>
    </source>
</evidence>
<evidence type="ECO:0000313" key="8">
    <source>
        <dbReference type="EMBL" id="CZT14341.1"/>
    </source>
</evidence>
<dbReference type="PANTHER" id="PTHR23502:SF74">
    <property type="entry name" value="MAJOR FACILITATOR SUPERFAMILY (MFS) PROFILE DOMAIN-CONTAINING PROTEIN"/>
    <property type="match status" value="1"/>
</dbReference>
<name>A0A2D3ULV4_9PEZI</name>
<dbReference type="OrthoDB" id="5141738at2759"/>